<dbReference type="AlphaFoldDB" id="A0A9X2L6K6"/>
<accession>A0A9X2L6K6</accession>
<evidence type="ECO:0000259" key="6">
    <source>
        <dbReference type="SMART" id="SM00925"/>
    </source>
</evidence>
<dbReference type="RefSeq" id="WP_256617805.1">
    <property type="nucleotide sequence ID" value="NZ_JANIBC010000001.1"/>
</dbReference>
<evidence type="ECO:0000313" key="7">
    <source>
        <dbReference type="EMBL" id="MCQ8184000.1"/>
    </source>
</evidence>
<protein>
    <recommendedName>
        <fullName evidence="2">peptidoglycan lytic exotransglycosylase</fullName>
        <ecNumber evidence="2">4.2.2.n1</ecNumber>
    </recommendedName>
    <alternativeName>
        <fullName evidence="5">Murein hydrolase A</fullName>
    </alternativeName>
</protein>
<dbReference type="InterPro" id="IPR010611">
    <property type="entry name" value="3D_dom"/>
</dbReference>
<dbReference type="Proteomes" id="UP001142610">
    <property type="component" value="Unassembled WGS sequence"/>
</dbReference>
<dbReference type="Gene3D" id="2.40.240.50">
    <property type="entry name" value="Barwin-like endoglucanases"/>
    <property type="match status" value="1"/>
</dbReference>
<keyword evidence="4" id="KW-0961">Cell wall biogenesis/degradation</keyword>
<dbReference type="InterPro" id="IPR026044">
    <property type="entry name" value="MltA"/>
</dbReference>
<comment type="catalytic activity">
    <reaction evidence="1">
        <text>Exolytic cleavage of the (1-&gt;4)-beta-glycosidic linkage between N-acetylmuramic acid (MurNAc) and N-acetylglucosamine (GlcNAc) residues in peptidoglycan, from either the reducing or the non-reducing ends of the peptidoglycan chains, with concomitant formation of a 1,6-anhydrobond in the MurNAc residue.</text>
        <dbReference type="EC" id="4.2.2.n1"/>
    </reaction>
</comment>
<comment type="caution">
    <text evidence="7">The sequence shown here is derived from an EMBL/GenBank/DDBJ whole genome shotgun (WGS) entry which is preliminary data.</text>
</comment>
<proteinExistence type="predicted"/>
<dbReference type="Pfam" id="PF03562">
    <property type="entry name" value="MltA"/>
    <property type="match status" value="1"/>
</dbReference>
<evidence type="ECO:0000256" key="5">
    <source>
        <dbReference type="ARBA" id="ARBA00030918"/>
    </source>
</evidence>
<keyword evidence="3" id="KW-0456">Lyase</keyword>
<dbReference type="GO" id="GO:0008933">
    <property type="term" value="F:peptidoglycan lytic transglycosylase activity"/>
    <property type="evidence" value="ECO:0007669"/>
    <property type="project" value="TreeGrafter"/>
</dbReference>
<keyword evidence="8" id="KW-1185">Reference proteome</keyword>
<dbReference type="InterPro" id="IPR005300">
    <property type="entry name" value="MltA_B"/>
</dbReference>
<dbReference type="GO" id="GO:0019867">
    <property type="term" value="C:outer membrane"/>
    <property type="evidence" value="ECO:0007669"/>
    <property type="project" value="InterPro"/>
</dbReference>
<dbReference type="Pfam" id="PF06725">
    <property type="entry name" value="3D"/>
    <property type="match status" value="1"/>
</dbReference>
<reference evidence="7" key="1">
    <citation type="submission" date="2022-07" db="EMBL/GenBank/DDBJ databases">
        <title>Parvularcula maris sp. nov., an algicidal bacterium isolated from seawater.</title>
        <authorList>
            <person name="Li F."/>
        </authorList>
    </citation>
    <scope>NUCLEOTIDE SEQUENCE</scope>
    <source>
        <strain evidence="7">BGMRC 0090</strain>
    </source>
</reference>
<dbReference type="GO" id="GO:0009253">
    <property type="term" value="P:peptidoglycan catabolic process"/>
    <property type="evidence" value="ECO:0007669"/>
    <property type="project" value="TreeGrafter"/>
</dbReference>
<evidence type="ECO:0000256" key="4">
    <source>
        <dbReference type="ARBA" id="ARBA00023316"/>
    </source>
</evidence>
<dbReference type="EMBL" id="JANIBC010000001">
    <property type="protein sequence ID" value="MCQ8184000.1"/>
    <property type="molecule type" value="Genomic_DNA"/>
</dbReference>
<evidence type="ECO:0000256" key="1">
    <source>
        <dbReference type="ARBA" id="ARBA00001420"/>
    </source>
</evidence>
<dbReference type="PANTHER" id="PTHR30124:SF0">
    <property type="entry name" value="MEMBRANE-BOUND LYTIC MUREIN TRANSGLYCOSYLASE A"/>
    <property type="match status" value="1"/>
</dbReference>
<name>A0A9X2L6K6_9PROT</name>
<dbReference type="SMART" id="SM00925">
    <property type="entry name" value="MltA"/>
    <property type="match status" value="1"/>
</dbReference>
<feature type="domain" description="Lytic transglycosylase MltA" evidence="6">
    <location>
        <begin position="112"/>
        <end position="267"/>
    </location>
</feature>
<dbReference type="PROSITE" id="PS51257">
    <property type="entry name" value="PROKAR_LIPOPROTEIN"/>
    <property type="match status" value="1"/>
</dbReference>
<dbReference type="SUPFAM" id="SSF50685">
    <property type="entry name" value="Barwin-like endoglucanases"/>
    <property type="match status" value="1"/>
</dbReference>
<evidence type="ECO:0000313" key="8">
    <source>
        <dbReference type="Proteomes" id="UP001142610"/>
    </source>
</evidence>
<organism evidence="7 8">
    <name type="scientific">Parvularcula maris</name>
    <dbReference type="NCBI Taxonomy" id="2965077"/>
    <lineage>
        <taxon>Bacteria</taxon>
        <taxon>Pseudomonadati</taxon>
        <taxon>Pseudomonadota</taxon>
        <taxon>Alphaproteobacteria</taxon>
        <taxon>Parvularculales</taxon>
        <taxon>Parvularculaceae</taxon>
        <taxon>Parvularcula</taxon>
    </lineage>
</organism>
<dbReference type="CDD" id="cd14485">
    <property type="entry name" value="mltA_like_LT_A"/>
    <property type="match status" value="1"/>
</dbReference>
<dbReference type="Gene3D" id="2.40.40.10">
    <property type="entry name" value="RlpA-like domain"/>
    <property type="match status" value="1"/>
</dbReference>
<dbReference type="PIRSF" id="PIRSF019422">
    <property type="entry name" value="MltA"/>
    <property type="match status" value="1"/>
</dbReference>
<dbReference type="InterPro" id="IPR036908">
    <property type="entry name" value="RlpA-like_sf"/>
</dbReference>
<dbReference type="PANTHER" id="PTHR30124">
    <property type="entry name" value="MEMBRANE-BOUND LYTIC MUREIN TRANSGLYCOSYLASE A"/>
    <property type="match status" value="1"/>
</dbReference>
<dbReference type="GO" id="GO:0004553">
    <property type="term" value="F:hydrolase activity, hydrolyzing O-glycosyl compounds"/>
    <property type="evidence" value="ECO:0007669"/>
    <property type="project" value="InterPro"/>
</dbReference>
<dbReference type="GO" id="GO:0071555">
    <property type="term" value="P:cell wall organization"/>
    <property type="evidence" value="ECO:0007669"/>
    <property type="project" value="UniProtKB-KW"/>
</dbReference>
<sequence length="376" mass="40019">MRRVLALTGLLIAAACSPPVEDESRYERVSLSELPGFAEAEILPAVRAFASSCRWLGRDDLPLGRAEDFAEPCAEAPSVAQEADARRFVEDHFVAVRVGDGKGLVTGYYEPVFAARAEPEGIYTAPVLAAPEDLVSVDLGSFRDDLKGRRIAGRVKGGRLVPYDDRAALEAAPPEEIEVLGYMQPDDLFFLQIQGSGVLDFAGEERRIGYAAQNGHPYKAIGKTLVEEGAMPLEEVTMQSIRAWLEAASAEDAARVRATNPSYVFFTDRGEAEDDEGPLGTAGVPLTPLASVAVDRTVTPLGTLIYIAGESEELGFTGLAAAQDTGGAIRGENRADLFLGRGDEAGEVAGRLKLEANLYVLLPKTARLPGDAAPGA</sequence>
<dbReference type="CDD" id="cd14668">
    <property type="entry name" value="mlta_B"/>
    <property type="match status" value="1"/>
</dbReference>
<evidence type="ECO:0000256" key="2">
    <source>
        <dbReference type="ARBA" id="ARBA00012587"/>
    </source>
</evidence>
<dbReference type="GO" id="GO:0009254">
    <property type="term" value="P:peptidoglycan turnover"/>
    <property type="evidence" value="ECO:0007669"/>
    <property type="project" value="InterPro"/>
</dbReference>
<evidence type="ECO:0000256" key="3">
    <source>
        <dbReference type="ARBA" id="ARBA00023239"/>
    </source>
</evidence>
<dbReference type="EC" id="4.2.2.n1" evidence="2"/>
<gene>
    <name evidence="7" type="ORF">NOG11_01235</name>
</gene>